<accession>A0A0M3IFR9</accession>
<name>A0A0M3IFR9_ASCLU</name>
<dbReference type="InterPro" id="IPR008962">
    <property type="entry name" value="PapD-like_sf"/>
</dbReference>
<organism evidence="4 5">
    <name type="scientific">Ascaris lumbricoides</name>
    <name type="common">Giant roundworm</name>
    <dbReference type="NCBI Taxonomy" id="6252"/>
    <lineage>
        <taxon>Eukaryota</taxon>
        <taxon>Metazoa</taxon>
        <taxon>Ecdysozoa</taxon>
        <taxon>Nematoda</taxon>
        <taxon>Chromadorea</taxon>
        <taxon>Rhabditida</taxon>
        <taxon>Spirurina</taxon>
        <taxon>Ascaridomorpha</taxon>
        <taxon>Ascaridoidea</taxon>
        <taxon>Ascarididae</taxon>
        <taxon>Ascaris</taxon>
    </lineage>
</organism>
<dbReference type="AlphaFoldDB" id="A0A0M3IFR9"/>
<keyword evidence="4" id="KW-1185">Reference proteome</keyword>
<dbReference type="InterPro" id="IPR000535">
    <property type="entry name" value="MSP_dom"/>
</dbReference>
<protein>
    <recommendedName>
        <fullName evidence="1">Major sperm protein</fullName>
    </recommendedName>
</protein>
<evidence type="ECO:0000313" key="4">
    <source>
        <dbReference type="Proteomes" id="UP000036681"/>
    </source>
</evidence>
<dbReference type="Gene3D" id="2.60.40.10">
    <property type="entry name" value="Immunoglobulins"/>
    <property type="match status" value="1"/>
</dbReference>
<evidence type="ECO:0000313" key="5">
    <source>
        <dbReference type="WBParaSite" id="ALUE_0001708201-mRNA-1"/>
    </source>
</evidence>
<feature type="region of interest" description="Disordered" evidence="2">
    <location>
        <begin position="1"/>
        <end position="38"/>
    </location>
</feature>
<comment type="function">
    <text evidence="1">Central component in molecular interactions underlying sperm crawling. Forms an extensive filament system that extends from sperm villipoda, along the leading edge of the pseudopod.</text>
</comment>
<dbReference type="InterPro" id="IPR051774">
    <property type="entry name" value="Sperm-specific_class_P"/>
</dbReference>
<dbReference type="PANTHER" id="PTHR22947">
    <property type="entry name" value="MAJOR SPERM PROTEIN"/>
    <property type="match status" value="1"/>
</dbReference>
<evidence type="ECO:0000256" key="2">
    <source>
        <dbReference type="SAM" id="MobiDB-lite"/>
    </source>
</evidence>
<reference evidence="5" key="1">
    <citation type="submission" date="2016-05" db="UniProtKB">
        <authorList>
            <consortium name="WormBaseParasite"/>
        </authorList>
    </citation>
    <scope>IDENTIFICATION</scope>
</reference>
<keyword evidence="1" id="KW-0963">Cytoplasm</keyword>
<feature type="domain" description="MSP" evidence="3">
    <location>
        <begin position="121"/>
        <end position="229"/>
    </location>
</feature>
<feature type="region of interest" description="Disordered" evidence="2">
    <location>
        <begin position="53"/>
        <end position="89"/>
    </location>
</feature>
<dbReference type="WBParaSite" id="ALUE_0001708201-mRNA-1">
    <property type="protein sequence ID" value="ALUE_0001708201-mRNA-1"/>
    <property type="gene ID" value="ALUE_0001708201"/>
</dbReference>
<sequence length="229" mass="25230">MSGTINTDMMVQRERSNRSRWSNDSSRQSALTLSNITPQNCSARSLIDMRKFKKSSNDNSTSSSASESTSSGSEPGPSQNSNSSNLRKYDVEPNTPIAIASLIVPSAERIKPSKEYSNISSLFVEPQKVVFTTKGGRSSHILINESNVRLAIKVRCSNNKFFRVNPVYVFLDSGTMNELEVLRLPGGEAGIDQLLLCYVVAKDDDNDLKALFTLATKLQWIAITIATKK</sequence>
<feature type="compositionally biased region" description="Low complexity" evidence="2">
    <location>
        <begin position="57"/>
        <end position="78"/>
    </location>
</feature>
<dbReference type="Pfam" id="PF00635">
    <property type="entry name" value="Motile_Sperm"/>
    <property type="match status" value="1"/>
</dbReference>
<dbReference type="PANTHER" id="PTHR22947:SF3">
    <property type="entry name" value="MSP DOMAIN-CONTAINING PROTEIN-RELATED"/>
    <property type="match status" value="1"/>
</dbReference>
<dbReference type="Proteomes" id="UP000036681">
    <property type="component" value="Unplaced"/>
</dbReference>
<evidence type="ECO:0000259" key="3">
    <source>
        <dbReference type="PROSITE" id="PS50202"/>
    </source>
</evidence>
<feature type="compositionally biased region" description="Low complexity" evidence="2">
    <location>
        <begin position="19"/>
        <end position="29"/>
    </location>
</feature>
<dbReference type="InterPro" id="IPR013783">
    <property type="entry name" value="Ig-like_fold"/>
</dbReference>
<proteinExistence type="predicted"/>
<dbReference type="SUPFAM" id="SSF49354">
    <property type="entry name" value="PapD-like"/>
    <property type="match status" value="1"/>
</dbReference>
<keyword evidence="1" id="KW-0206">Cytoskeleton</keyword>
<dbReference type="PROSITE" id="PS50202">
    <property type="entry name" value="MSP"/>
    <property type="match status" value="1"/>
</dbReference>
<evidence type="ECO:0000256" key="1">
    <source>
        <dbReference type="RuleBase" id="RU003425"/>
    </source>
</evidence>